<dbReference type="InterPro" id="IPR025902">
    <property type="entry name" value="LssY-like-C_dom"/>
</dbReference>
<evidence type="ECO:0000256" key="1">
    <source>
        <dbReference type="ARBA" id="ARBA00004651"/>
    </source>
</evidence>
<dbReference type="Gene3D" id="1.20.144.10">
    <property type="entry name" value="Phosphatidic acid phosphatase type 2/haloperoxidase"/>
    <property type="match status" value="1"/>
</dbReference>
<dbReference type="Pfam" id="PF14067">
    <property type="entry name" value="LssY_C"/>
    <property type="match status" value="1"/>
</dbReference>
<comment type="subcellular location">
    <subcellularLocation>
        <location evidence="1">Cell membrane</location>
        <topology evidence="1">Multi-pass membrane protein</topology>
    </subcellularLocation>
</comment>
<sequence>MTDLLNQLVSFIGENPLLANAVVFLIAMGEALFIIGLFVPSTVVLVGAGTLVGLGKLDPWPIFLWTTFGAIVGDAVSYWIGHVYKDQIKLVWPFSRYRSLVERGEDYFRRHGGKSVFIGRFVPGVKAIVPGIAGMVGMNATRFTIINVTSAIAWAISHLGPGFIAGTAFSALGEISGRLATMLGVFLVLLFVAVMIARWVILIILPLYAGSRERIVGWFARRPDRVSLWLARMFDPKHPRSAGMLASSLLLLISVPVFVALAAAISPDNGLQRADTAIRNLFLGLRTPVGDDIMTFLTMLGDGFVTSITALVVVIYLFARRAWRRGTGFLIAIAGTAIFVPLFKLLVHRSRPIDIYTGADAFSFPSGHATLNTVLYGLIAVLVAHDRSPLVKAGVFSVTVVLVGAIAFSRVYLGAHWTSDVIGGLTFGTAMVAAFAFVFGSIHNEKIGRWALAGLVALTVTAAGGTHVMRNFDRARMMYQPQAPVITLAAGDWVKTGWQELPAQRIELNGERGEPLIVQWAGDPQALARALEPAGYVRAPGWSLTTFTGFLTGQTAPEDLPALPRIQNGHGAELVLIKQDVGEIESARAGRWVLRLWPSAYRIEEEGHEEPVFLGSLIHERILRPLNELSTPRTDQTLPDPGDNPLLSLPDVIIREREDGSPVVLGGKLPD</sequence>
<proteinExistence type="inferred from homology"/>
<evidence type="ECO:0000313" key="11">
    <source>
        <dbReference type="Proteomes" id="UP000559404"/>
    </source>
</evidence>
<evidence type="ECO:0000313" key="10">
    <source>
        <dbReference type="EMBL" id="MBA4611863.1"/>
    </source>
</evidence>
<feature type="transmembrane region" description="Helical" evidence="8">
    <location>
        <begin position="179"/>
        <end position="205"/>
    </location>
</feature>
<reference evidence="10 11" key="2">
    <citation type="submission" date="2020-08" db="EMBL/GenBank/DDBJ databases">
        <title>Stappia taiwanensis sp. nov., isolated from a coastal thermal spring.</title>
        <authorList>
            <person name="Kampfer P."/>
        </authorList>
    </citation>
    <scope>NUCLEOTIDE SEQUENCE [LARGE SCALE GENOMIC DNA]</scope>
    <source>
        <strain evidence="10 11">DSM 23284</strain>
    </source>
</reference>
<dbReference type="CDD" id="cd03392">
    <property type="entry name" value="PAP2_like_2"/>
    <property type="match status" value="1"/>
</dbReference>
<dbReference type="InterPro" id="IPR000326">
    <property type="entry name" value="PAP2/HPO"/>
</dbReference>
<feature type="transmembrane region" description="Helical" evidence="8">
    <location>
        <begin position="151"/>
        <end position="173"/>
    </location>
</feature>
<dbReference type="Pfam" id="PF09335">
    <property type="entry name" value="VTT_dom"/>
    <property type="match status" value="1"/>
</dbReference>
<dbReference type="Pfam" id="PF01569">
    <property type="entry name" value="PAP2"/>
    <property type="match status" value="1"/>
</dbReference>
<evidence type="ECO:0000256" key="7">
    <source>
        <dbReference type="SAM" id="MobiDB-lite"/>
    </source>
</evidence>
<dbReference type="InterPro" id="IPR032816">
    <property type="entry name" value="VTT_dom"/>
</dbReference>
<feature type="transmembrane region" description="Helical" evidence="8">
    <location>
        <begin position="396"/>
        <end position="415"/>
    </location>
</feature>
<name>A0A838XYA9_9HYPH</name>
<evidence type="ECO:0000256" key="5">
    <source>
        <dbReference type="ARBA" id="ARBA00022989"/>
    </source>
</evidence>
<feature type="transmembrane region" description="Helical" evidence="8">
    <location>
        <begin position="242"/>
        <end position="265"/>
    </location>
</feature>
<dbReference type="PANTHER" id="PTHR30353">
    <property type="entry name" value="INNER MEMBRANE PROTEIN DEDA-RELATED"/>
    <property type="match status" value="1"/>
</dbReference>
<keyword evidence="4 8" id="KW-0812">Transmembrane</keyword>
<evidence type="ECO:0000256" key="6">
    <source>
        <dbReference type="ARBA" id="ARBA00023136"/>
    </source>
</evidence>
<feature type="transmembrane region" description="Helical" evidence="8">
    <location>
        <begin position="421"/>
        <end position="439"/>
    </location>
</feature>
<keyword evidence="11" id="KW-1185">Reference proteome</keyword>
<feature type="transmembrane region" description="Helical" evidence="8">
    <location>
        <begin position="60"/>
        <end position="80"/>
    </location>
</feature>
<feature type="transmembrane region" description="Helical" evidence="8">
    <location>
        <begin position="21"/>
        <end position="48"/>
    </location>
</feature>
<accession>A0A838XYA9</accession>
<evidence type="ECO:0000256" key="3">
    <source>
        <dbReference type="ARBA" id="ARBA00022475"/>
    </source>
</evidence>
<feature type="region of interest" description="Disordered" evidence="7">
    <location>
        <begin position="628"/>
        <end position="647"/>
    </location>
</feature>
<feature type="transmembrane region" description="Helical" evidence="8">
    <location>
        <begin position="326"/>
        <end position="347"/>
    </location>
</feature>
<dbReference type="GO" id="GO:0005886">
    <property type="term" value="C:plasma membrane"/>
    <property type="evidence" value="ECO:0007669"/>
    <property type="project" value="UniProtKB-SubCell"/>
</dbReference>
<evidence type="ECO:0000256" key="8">
    <source>
        <dbReference type="SAM" id="Phobius"/>
    </source>
</evidence>
<dbReference type="SUPFAM" id="SSF48317">
    <property type="entry name" value="Acid phosphatase/Vanadium-dependent haloperoxidase"/>
    <property type="match status" value="1"/>
</dbReference>
<keyword evidence="6 8" id="KW-0472">Membrane</keyword>
<feature type="transmembrane region" description="Helical" evidence="8">
    <location>
        <begin position="367"/>
        <end position="384"/>
    </location>
</feature>
<dbReference type="EMBL" id="JACEON010000007">
    <property type="protein sequence ID" value="MBA4611863.1"/>
    <property type="molecule type" value="Genomic_DNA"/>
</dbReference>
<gene>
    <name evidence="10" type="ORF">H1W37_09390</name>
</gene>
<keyword evidence="3" id="KW-1003">Cell membrane</keyword>
<dbReference type="SMART" id="SM00014">
    <property type="entry name" value="acidPPc"/>
    <property type="match status" value="1"/>
</dbReference>
<dbReference type="AlphaFoldDB" id="A0A838XYA9"/>
<dbReference type="RefSeq" id="WP_181760058.1">
    <property type="nucleotide sequence ID" value="NZ_BMCR01000008.1"/>
</dbReference>
<dbReference type="PANTHER" id="PTHR30353:SF15">
    <property type="entry name" value="INNER MEMBRANE PROTEIN YABI"/>
    <property type="match status" value="1"/>
</dbReference>
<evidence type="ECO:0000256" key="2">
    <source>
        <dbReference type="ARBA" id="ARBA00010792"/>
    </source>
</evidence>
<dbReference type="Proteomes" id="UP000559404">
    <property type="component" value="Unassembled WGS sequence"/>
</dbReference>
<evidence type="ECO:0000259" key="9">
    <source>
        <dbReference type="SMART" id="SM00014"/>
    </source>
</evidence>
<comment type="similarity">
    <text evidence="2">Belongs to the DedA family.</text>
</comment>
<reference evidence="10 11" key="1">
    <citation type="submission" date="2020-07" db="EMBL/GenBank/DDBJ databases">
        <authorList>
            <person name="Li M."/>
        </authorList>
    </citation>
    <scope>NUCLEOTIDE SEQUENCE [LARGE SCALE GENOMIC DNA]</scope>
    <source>
        <strain evidence="10 11">DSM 23284</strain>
    </source>
</reference>
<comment type="caution">
    <text evidence="10">The sequence shown here is derived from an EMBL/GenBank/DDBJ whole genome shotgun (WGS) entry which is preliminary data.</text>
</comment>
<keyword evidence="5 8" id="KW-1133">Transmembrane helix</keyword>
<organism evidence="10 11">
    <name type="scientific">Stappia taiwanensis</name>
    <dbReference type="NCBI Taxonomy" id="992267"/>
    <lineage>
        <taxon>Bacteria</taxon>
        <taxon>Pseudomonadati</taxon>
        <taxon>Pseudomonadota</taxon>
        <taxon>Alphaproteobacteria</taxon>
        <taxon>Hyphomicrobiales</taxon>
        <taxon>Stappiaceae</taxon>
        <taxon>Stappia</taxon>
    </lineage>
</organism>
<feature type="transmembrane region" description="Helical" evidence="8">
    <location>
        <begin position="293"/>
        <end position="319"/>
    </location>
</feature>
<protein>
    <submittedName>
        <fullName evidence="10">VTT domain-containing protein</fullName>
    </submittedName>
</protein>
<feature type="compositionally biased region" description="Polar residues" evidence="7">
    <location>
        <begin position="628"/>
        <end position="637"/>
    </location>
</feature>
<dbReference type="InterPro" id="IPR036938">
    <property type="entry name" value="PAP2/HPO_sf"/>
</dbReference>
<feature type="transmembrane region" description="Helical" evidence="8">
    <location>
        <begin position="451"/>
        <end position="469"/>
    </location>
</feature>
<dbReference type="InterPro" id="IPR032818">
    <property type="entry name" value="DedA-like"/>
</dbReference>
<evidence type="ECO:0000256" key="4">
    <source>
        <dbReference type="ARBA" id="ARBA00022692"/>
    </source>
</evidence>
<feature type="domain" description="Phosphatidic acid phosphatase type 2/haloperoxidase" evidence="9">
    <location>
        <begin position="324"/>
        <end position="436"/>
    </location>
</feature>